<evidence type="ECO:0000256" key="4">
    <source>
        <dbReference type="ARBA" id="ARBA00022722"/>
    </source>
</evidence>
<keyword evidence="13" id="KW-0548">Nucleotidyltransferase</keyword>
<dbReference type="Pfam" id="PF22936">
    <property type="entry name" value="Pol_BBD"/>
    <property type="match status" value="1"/>
</dbReference>
<dbReference type="GO" id="GO:0004519">
    <property type="term" value="F:endonuclease activity"/>
    <property type="evidence" value="ECO:0007669"/>
    <property type="project" value="UniProtKB-KW"/>
</dbReference>
<evidence type="ECO:0000256" key="3">
    <source>
        <dbReference type="ARBA" id="ARBA00022670"/>
    </source>
</evidence>
<dbReference type="PANTHER" id="PTHR42648:SF11">
    <property type="entry name" value="TRANSPOSON TY4-P GAG-POL POLYPROTEIN"/>
    <property type="match status" value="1"/>
</dbReference>
<dbReference type="SUPFAM" id="SSF57756">
    <property type="entry name" value="Retrovirus zinc finger-like domains"/>
    <property type="match status" value="1"/>
</dbReference>
<evidence type="ECO:0000313" key="20">
    <source>
        <dbReference type="Proteomes" id="UP000887116"/>
    </source>
</evidence>
<dbReference type="InterPro" id="IPR001878">
    <property type="entry name" value="Znf_CCHC"/>
</dbReference>
<evidence type="ECO:0000256" key="9">
    <source>
        <dbReference type="ARBA" id="ARBA00022840"/>
    </source>
</evidence>
<reference evidence="19" key="1">
    <citation type="submission" date="2020-07" db="EMBL/GenBank/DDBJ databases">
        <title>Multicomponent nature underlies the extraordinary mechanical properties of spider dragline silk.</title>
        <authorList>
            <person name="Kono N."/>
            <person name="Nakamura H."/>
            <person name="Mori M."/>
            <person name="Yoshida Y."/>
            <person name="Ohtoshi R."/>
            <person name="Malay A.D."/>
            <person name="Moran D.A.P."/>
            <person name="Tomita M."/>
            <person name="Numata K."/>
            <person name="Arakawa K."/>
        </authorList>
    </citation>
    <scope>NUCLEOTIDE SEQUENCE</scope>
</reference>
<dbReference type="OrthoDB" id="6437187at2759"/>
<sequence length="346" mass="39060">MRLPSKSTDSTTLVATRKKVFRKPEIKCYVCRKPGHLAKDCWKKGSEPKVEGDAFLCTVEGVPESEVWIAGSGASAHMTKHKNYFVDFTKFVSLKPVCGGNSDAIMAYGHGTVNIEIKVNSKWERHHLKEVWYVPDIKVCVASGDQSLQLWHERQCHQNQAHVKDILRKYRIKSDVEDCQICDGCCYGKQCRHPFGTRKQRATTPGELINIDVCGPMQQQSLGGAKYYVWFKDDFTKYHRVFFMQSENEVSKCFETCLNETKNAGHMVKEVLSDGGGEVINSTVKCVLEKSGISSQLKEPETYKEAMVSEDSVKWLAAMKEELESLSNNSTWKLVNLPSDKKAIGN</sequence>
<evidence type="ECO:0000256" key="7">
    <source>
        <dbReference type="ARBA" id="ARBA00022759"/>
    </source>
</evidence>
<evidence type="ECO:0000256" key="15">
    <source>
        <dbReference type="ARBA" id="ARBA00023172"/>
    </source>
</evidence>
<dbReference type="InterPro" id="IPR054722">
    <property type="entry name" value="PolX-like_BBD"/>
</dbReference>
<evidence type="ECO:0000256" key="1">
    <source>
        <dbReference type="ARBA" id="ARBA00002180"/>
    </source>
</evidence>
<dbReference type="InterPro" id="IPR001584">
    <property type="entry name" value="Integrase_cat-core"/>
</dbReference>
<dbReference type="GO" id="GO:0003964">
    <property type="term" value="F:RNA-directed DNA polymerase activity"/>
    <property type="evidence" value="ECO:0007669"/>
    <property type="project" value="UniProtKB-KW"/>
</dbReference>
<evidence type="ECO:0000256" key="10">
    <source>
        <dbReference type="ARBA" id="ARBA00022842"/>
    </source>
</evidence>
<keyword evidence="9" id="KW-0067">ATP-binding</keyword>
<dbReference type="GO" id="GO:0008233">
    <property type="term" value="F:peptidase activity"/>
    <property type="evidence" value="ECO:0007669"/>
    <property type="project" value="UniProtKB-KW"/>
</dbReference>
<keyword evidence="15" id="KW-0233">DNA recombination</keyword>
<dbReference type="AlphaFoldDB" id="A0A8X6F759"/>
<comment type="caution">
    <text evidence="19">The sequence shown here is derived from an EMBL/GenBank/DDBJ whole genome shotgun (WGS) entry which is preliminary data.</text>
</comment>
<evidence type="ECO:0000256" key="12">
    <source>
        <dbReference type="ARBA" id="ARBA00022918"/>
    </source>
</evidence>
<evidence type="ECO:0000256" key="13">
    <source>
        <dbReference type="ARBA" id="ARBA00022932"/>
    </source>
</evidence>
<keyword evidence="13" id="KW-0239">DNA-directed DNA polymerase</keyword>
<keyword evidence="2" id="KW-1188">Viral release from host cell</keyword>
<dbReference type="Gene3D" id="4.10.60.10">
    <property type="entry name" value="Zinc finger, CCHC-type"/>
    <property type="match status" value="1"/>
</dbReference>
<protein>
    <submittedName>
        <fullName evidence="19">Retrovirus-related Pol polyprotein from transposon TNT 1-94</fullName>
    </submittedName>
</protein>
<keyword evidence="6" id="KW-0547">Nucleotide-binding</keyword>
<dbReference type="GO" id="GO:0006508">
    <property type="term" value="P:proteolysis"/>
    <property type="evidence" value="ECO:0007669"/>
    <property type="project" value="UniProtKB-KW"/>
</dbReference>
<keyword evidence="7" id="KW-0255">Endonuclease</keyword>
<dbReference type="Gene3D" id="3.30.420.10">
    <property type="entry name" value="Ribonuclease H-like superfamily/Ribonuclease H"/>
    <property type="match status" value="1"/>
</dbReference>
<dbReference type="InterPro" id="IPR036397">
    <property type="entry name" value="RNaseH_sf"/>
</dbReference>
<comment type="function">
    <text evidence="1">The aspartyl protease (PR) mediates the proteolytic cleavages of the Gag and Gag-Pol polyproteins after assembly of the VLP.</text>
</comment>
<dbReference type="GO" id="GO:0003887">
    <property type="term" value="F:DNA-directed DNA polymerase activity"/>
    <property type="evidence" value="ECO:0007669"/>
    <property type="project" value="UniProtKB-KW"/>
</dbReference>
<dbReference type="Proteomes" id="UP000887116">
    <property type="component" value="Unassembled WGS sequence"/>
</dbReference>
<feature type="domain" description="Integrase catalytic" evidence="18">
    <location>
        <begin position="201"/>
        <end position="346"/>
    </location>
</feature>
<evidence type="ECO:0000259" key="17">
    <source>
        <dbReference type="PROSITE" id="PS50158"/>
    </source>
</evidence>
<dbReference type="Pfam" id="PF00098">
    <property type="entry name" value="zf-CCHC"/>
    <property type="match status" value="1"/>
</dbReference>
<keyword evidence="11" id="KW-0229">DNA integration</keyword>
<proteinExistence type="predicted"/>
<dbReference type="GO" id="GO:0006310">
    <property type="term" value="P:DNA recombination"/>
    <property type="evidence" value="ECO:0007669"/>
    <property type="project" value="UniProtKB-KW"/>
</dbReference>
<keyword evidence="5" id="KW-0479">Metal-binding</keyword>
<keyword evidence="10" id="KW-0460">Magnesium</keyword>
<dbReference type="PROSITE" id="PS50158">
    <property type="entry name" value="ZF_CCHC"/>
    <property type="match status" value="1"/>
</dbReference>
<keyword evidence="16" id="KW-0863">Zinc-finger</keyword>
<evidence type="ECO:0000256" key="14">
    <source>
        <dbReference type="ARBA" id="ARBA00023113"/>
    </source>
</evidence>
<keyword evidence="16" id="KW-0862">Zinc</keyword>
<dbReference type="PROSITE" id="PS50994">
    <property type="entry name" value="INTEGRASE"/>
    <property type="match status" value="1"/>
</dbReference>
<name>A0A8X6F759_TRICU</name>
<keyword evidence="3" id="KW-0645">Protease</keyword>
<evidence type="ECO:0000256" key="5">
    <source>
        <dbReference type="ARBA" id="ARBA00022723"/>
    </source>
</evidence>
<evidence type="ECO:0000256" key="6">
    <source>
        <dbReference type="ARBA" id="ARBA00022741"/>
    </source>
</evidence>
<keyword evidence="4" id="KW-0540">Nuclease</keyword>
<dbReference type="GO" id="GO:0003676">
    <property type="term" value="F:nucleic acid binding"/>
    <property type="evidence" value="ECO:0007669"/>
    <property type="project" value="InterPro"/>
</dbReference>
<dbReference type="InterPro" id="IPR039537">
    <property type="entry name" value="Retrotran_Ty1/copia-like"/>
</dbReference>
<dbReference type="SMART" id="SM00343">
    <property type="entry name" value="ZnF_C2HC"/>
    <property type="match status" value="1"/>
</dbReference>
<evidence type="ECO:0000259" key="18">
    <source>
        <dbReference type="PROSITE" id="PS50994"/>
    </source>
</evidence>
<keyword evidence="13" id="KW-0808">Transferase</keyword>
<dbReference type="EMBL" id="BMAO01001250">
    <property type="protein sequence ID" value="GFQ71937.1"/>
    <property type="molecule type" value="Genomic_DNA"/>
</dbReference>
<dbReference type="InterPro" id="IPR012337">
    <property type="entry name" value="RNaseH-like_sf"/>
</dbReference>
<dbReference type="InterPro" id="IPR036875">
    <property type="entry name" value="Znf_CCHC_sf"/>
</dbReference>
<gene>
    <name evidence="19" type="primary">POLX_2482</name>
    <name evidence="19" type="ORF">TNCT_29981</name>
</gene>
<dbReference type="GO" id="GO:0008270">
    <property type="term" value="F:zinc ion binding"/>
    <property type="evidence" value="ECO:0007669"/>
    <property type="project" value="UniProtKB-KW"/>
</dbReference>
<keyword evidence="12" id="KW-0695">RNA-directed DNA polymerase</keyword>
<dbReference type="GO" id="GO:0005524">
    <property type="term" value="F:ATP binding"/>
    <property type="evidence" value="ECO:0007669"/>
    <property type="project" value="UniProtKB-KW"/>
</dbReference>
<evidence type="ECO:0000256" key="11">
    <source>
        <dbReference type="ARBA" id="ARBA00022908"/>
    </source>
</evidence>
<evidence type="ECO:0000256" key="8">
    <source>
        <dbReference type="ARBA" id="ARBA00022801"/>
    </source>
</evidence>
<keyword evidence="14" id="KW-0917">Virion maturation</keyword>
<evidence type="ECO:0000256" key="2">
    <source>
        <dbReference type="ARBA" id="ARBA00022612"/>
    </source>
</evidence>
<accession>A0A8X6F759</accession>
<dbReference type="SUPFAM" id="SSF53098">
    <property type="entry name" value="Ribonuclease H-like"/>
    <property type="match status" value="1"/>
</dbReference>
<keyword evidence="8" id="KW-0378">Hydrolase</keyword>
<keyword evidence="20" id="KW-1185">Reference proteome</keyword>
<organism evidence="19 20">
    <name type="scientific">Trichonephila clavata</name>
    <name type="common">Joro spider</name>
    <name type="synonym">Nephila clavata</name>
    <dbReference type="NCBI Taxonomy" id="2740835"/>
    <lineage>
        <taxon>Eukaryota</taxon>
        <taxon>Metazoa</taxon>
        <taxon>Ecdysozoa</taxon>
        <taxon>Arthropoda</taxon>
        <taxon>Chelicerata</taxon>
        <taxon>Arachnida</taxon>
        <taxon>Araneae</taxon>
        <taxon>Araneomorphae</taxon>
        <taxon>Entelegynae</taxon>
        <taxon>Araneoidea</taxon>
        <taxon>Nephilidae</taxon>
        <taxon>Trichonephila</taxon>
    </lineage>
</organism>
<evidence type="ECO:0000313" key="19">
    <source>
        <dbReference type="EMBL" id="GFQ71937.1"/>
    </source>
</evidence>
<feature type="domain" description="CCHC-type" evidence="17">
    <location>
        <begin position="27"/>
        <end position="41"/>
    </location>
</feature>
<evidence type="ECO:0000256" key="16">
    <source>
        <dbReference type="PROSITE-ProRule" id="PRU00047"/>
    </source>
</evidence>
<dbReference type="PANTHER" id="PTHR42648">
    <property type="entry name" value="TRANSPOSASE, PUTATIVE-RELATED"/>
    <property type="match status" value="1"/>
</dbReference>
<dbReference type="GO" id="GO:0015074">
    <property type="term" value="P:DNA integration"/>
    <property type="evidence" value="ECO:0007669"/>
    <property type="project" value="UniProtKB-KW"/>
</dbReference>